<accession>A0A542ZBJ7</accession>
<dbReference type="NCBIfam" id="NF001124">
    <property type="entry name" value="PRK00139.1-2"/>
    <property type="match status" value="1"/>
</dbReference>
<feature type="binding site" evidence="7">
    <location>
        <position position="32"/>
    </location>
    <ligand>
        <name>UDP-N-acetyl-alpha-D-muramoyl-L-alanyl-D-glutamate</name>
        <dbReference type="ChEBI" id="CHEBI:83900"/>
    </ligand>
</feature>
<dbReference type="GO" id="GO:0071555">
    <property type="term" value="P:cell wall organization"/>
    <property type="evidence" value="ECO:0007669"/>
    <property type="project" value="UniProtKB-KW"/>
</dbReference>
<evidence type="ECO:0000256" key="7">
    <source>
        <dbReference type="HAMAP-Rule" id="MF_00208"/>
    </source>
</evidence>
<feature type="domain" description="Mur ligase N-terminal catalytic" evidence="9">
    <location>
        <begin position="28"/>
        <end position="80"/>
    </location>
</feature>
<evidence type="ECO:0000256" key="4">
    <source>
        <dbReference type="ARBA" id="ARBA00022984"/>
    </source>
</evidence>
<dbReference type="EC" id="6.3.2.13" evidence="7"/>
<keyword evidence="4 7" id="KW-0573">Peptidoglycan synthesis</keyword>
<keyword evidence="7 12" id="KW-0436">Ligase</keyword>
<dbReference type="InterPro" id="IPR036615">
    <property type="entry name" value="Mur_ligase_C_dom_sf"/>
</dbReference>
<feature type="binding site" evidence="7">
    <location>
        <position position="206"/>
    </location>
    <ligand>
        <name>UDP-N-acetyl-alpha-D-muramoyl-L-alanyl-D-glutamate</name>
        <dbReference type="ChEBI" id="CHEBI:83900"/>
    </ligand>
</feature>
<evidence type="ECO:0000259" key="9">
    <source>
        <dbReference type="Pfam" id="PF01225"/>
    </source>
</evidence>
<dbReference type="PANTHER" id="PTHR23135:SF4">
    <property type="entry name" value="UDP-N-ACETYLMURAMOYL-L-ALANYL-D-GLUTAMATE--2,6-DIAMINOPIMELATE LIGASE MURE HOMOLOG, CHLOROPLASTIC"/>
    <property type="match status" value="1"/>
</dbReference>
<comment type="PTM">
    <text evidence="7">Carboxylation is probably crucial for Mg(2+) binding and, consequently, for the gamma-phosphate positioning of ATP.</text>
</comment>
<feature type="binding site" evidence="7">
    <location>
        <position position="198"/>
    </location>
    <ligand>
        <name>UDP-N-acetyl-alpha-D-muramoyl-L-alanyl-D-glutamate</name>
        <dbReference type="ChEBI" id="CHEBI:83900"/>
    </ligand>
</feature>
<feature type="short sequence motif" description="Meso-diaminopimelate recognition motif" evidence="7">
    <location>
        <begin position="427"/>
        <end position="430"/>
    </location>
</feature>
<dbReference type="InterPro" id="IPR036565">
    <property type="entry name" value="Mur-like_cat_sf"/>
</dbReference>
<dbReference type="SUPFAM" id="SSF53623">
    <property type="entry name" value="MurD-like peptide ligases, catalytic domain"/>
    <property type="match status" value="1"/>
</dbReference>
<evidence type="ECO:0000256" key="3">
    <source>
        <dbReference type="ARBA" id="ARBA00022960"/>
    </source>
</evidence>
<dbReference type="UniPathway" id="UPA00219"/>
<keyword evidence="3 7" id="KW-0133">Cell shape</keyword>
<comment type="cofactor">
    <cofactor evidence="7">
        <name>Mg(2+)</name>
        <dbReference type="ChEBI" id="CHEBI:18420"/>
    </cofactor>
</comment>
<feature type="binding site" evidence="7">
    <location>
        <begin position="171"/>
        <end position="172"/>
    </location>
    <ligand>
        <name>UDP-N-acetyl-alpha-D-muramoyl-L-alanyl-D-glutamate</name>
        <dbReference type="ChEBI" id="CHEBI:83900"/>
    </ligand>
</feature>
<evidence type="ECO:0000256" key="5">
    <source>
        <dbReference type="ARBA" id="ARBA00023306"/>
    </source>
</evidence>
<name>A0A542ZBJ7_9ACTN</name>
<dbReference type="InterPro" id="IPR035911">
    <property type="entry name" value="MurE/MurF_N"/>
</dbReference>
<dbReference type="Pfam" id="PF01225">
    <property type="entry name" value="Mur_ligase"/>
    <property type="match status" value="1"/>
</dbReference>
<dbReference type="Gene3D" id="3.40.1190.10">
    <property type="entry name" value="Mur-like, catalytic domain"/>
    <property type="match status" value="1"/>
</dbReference>
<dbReference type="GO" id="GO:0009252">
    <property type="term" value="P:peptidoglycan biosynthetic process"/>
    <property type="evidence" value="ECO:0007669"/>
    <property type="project" value="UniProtKB-UniRule"/>
</dbReference>
<dbReference type="Proteomes" id="UP000316196">
    <property type="component" value="Unassembled WGS sequence"/>
</dbReference>
<dbReference type="Gene3D" id="3.40.1390.10">
    <property type="entry name" value="MurE/MurF, N-terminal domain"/>
    <property type="match status" value="1"/>
</dbReference>
<gene>
    <name evidence="7" type="primary">murE</name>
    <name evidence="12" type="ORF">FB460_1546</name>
</gene>
<feature type="domain" description="Mur ligase central" evidence="11">
    <location>
        <begin position="125"/>
        <end position="324"/>
    </location>
</feature>
<evidence type="ECO:0000256" key="6">
    <source>
        <dbReference type="ARBA" id="ARBA00023316"/>
    </source>
</evidence>
<comment type="catalytic activity">
    <reaction evidence="7">
        <text>UDP-N-acetyl-alpha-D-muramoyl-L-alanyl-D-glutamate + meso-2,6-diaminopimelate + ATP = UDP-N-acetyl-alpha-D-muramoyl-L-alanyl-gamma-D-glutamyl-meso-2,6-diaminopimelate + ADP + phosphate + H(+)</text>
        <dbReference type="Rhea" id="RHEA:23676"/>
        <dbReference type="ChEBI" id="CHEBI:15378"/>
        <dbReference type="ChEBI" id="CHEBI:30616"/>
        <dbReference type="ChEBI" id="CHEBI:43474"/>
        <dbReference type="ChEBI" id="CHEBI:57791"/>
        <dbReference type="ChEBI" id="CHEBI:83900"/>
        <dbReference type="ChEBI" id="CHEBI:83905"/>
        <dbReference type="ChEBI" id="CHEBI:456216"/>
        <dbReference type="EC" id="6.3.2.13"/>
    </reaction>
</comment>
<keyword evidence="2 7" id="KW-0132">Cell division</keyword>
<dbReference type="PANTHER" id="PTHR23135">
    <property type="entry name" value="MUR LIGASE FAMILY MEMBER"/>
    <property type="match status" value="1"/>
</dbReference>
<comment type="caution">
    <text evidence="7">Lacks conserved residue(s) required for the propagation of feature annotation.</text>
</comment>
<organism evidence="12 13">
    <name type="scientific">Propioniferax innocua</name>
    <dbReference type="NCBI Taxonomy" id="1753"/>
    <lineage>
        <taxon>Bacteria</taxon>
        <taxon>Bacillati</taxon>
        <taxon>Actinomycetota</taxon>
        <taxon>Actinomycetes</taxon>
        <taxon>Propionibacteriales</taxon>
        <taxon>Propionibacteriaceae</taxon>
        <taxon>Propioniferax</taxon>
    </lineage>
</organism>
<keyword evidence="6 7" id="KW-0961">Cell wall biogenesis/degradation</keyword>
<comment type="pathway">
    <text evidence="7 8">Cell wall biogenesis; peptidoglycan biosynthesis.</text>
</comment>
<evidence type="ECO:0000256" key="1">
    <source>
        <dbReference type="ARBA" id="ARBA00005898"/>
    </source>
</evidence>
<dbReference type="GO" id="GO:0008765">
    <property type="term" value="F:UDP-N-acetylmuramoylalanyl-D-glutamate-2,6-diaminopimelate ligase activity"/>
    <property type="evidence" value="ECO:0007669"/>
    <property type="project" value="UniProtKB-UniRule"/>
</dbReference>
<evidence type="ECO:0000256" key="8">
    <source>
        <dbReference type="RuleBase" id="RU004135"/>
    </source>
</evidence>
<dbReference type="InterPro" id="IPR013221">
    <property type="entry name" value="Mur_ligase_cen"/>
</dbReference>
<keyword evidence="7" id="KW-0460">Magnesium</keyword>
<dbReference type="RefSeq" id="WP_246044324.1">
    <property type="nucleotide sequence ID" value="NZ_BAAAMD010000003.1"/>
</dbReference>
<dbReference type="GO" id="GO:0008360">
    <property type="term" value="P:regulation of cell shape"/>
    <property type="evidence" value="ECO:0007669"/>
    <property type="project" value="UniProtKB-KW"/>
</dbReference>
<dbReference type="NCBIfam" id="TIGR01085">
    <property type="entry name" value="murE"/>
    <property type="match status" value="1"/>
</dbReference>
<feature type="domain" description="Mur ligase C-terminal" evidence="10">
    <location>
        <begin position="351"/>
        <end position="481"/>
    </location>
</feature>
<dbReference type="Gene3D" id="3.90.190.20">
    <property type="entry name" value="Mur ligase, C-terminal domain"/>
    <property type="match status" value="1"/>
</dbReference>
<evidence type="ECO:0000259" key="10">
    <source>
        <dbReference type="Pfam" id="PF02875"/>
    </source>
</evidence>
<evidence type="ECO:0000256" key="2">
    <source>
        <dbReference type="ARBA" id="ARBA00022618"/>
    </source>
</evidence>
<keyword evidence="5 7" id="KW-0131">Cell cycle</keyword>
<keyword evidence="7" id="KW-0067">ATP-binding</keyword>
<comment type="similarity">
    <text evidence="1 7">Belongs to the MurCDEF family. MurE subfamily.</text>
</comment>
<dbReference type="SUPFAM" id="SSF63418">
    <property type="entry name" value="MurE/MurF N-terminal domain"/>
    <property type="match status" value="1"/>
</dbReference>
<dbReference type="InterPro" id="IPR000713">
    <property type="entry name" value="Mur_ligase_N"/>
</dbReference>
<evidence type="ECO:0000313" key="13">
    <source>
        <dbReference type="Proteomes" id="UP000316196"/>
    </source>
</evidence>
<feature type="modified residue" description="N6-carboxylysine" evidence="7">
    <location>
        <position position="238"/>
    </location>
</feature>
<dbReference type="GO" id="GO:0005737">
    <property type="term" value="C:cytoplasm"/>
    <property type="evidence" value="ECO:0007669"/>
    <property type="project" value="UniProtKB-SubCell"/>
</dbReference>
<comment type="subcellular location">
    <subcellularLocation>
        <location evidence="7 8">Cytoplasm</location>
    </subcellularLocation>
</comment>
<sequence length="513" mass="54126">MNERVPEPRIGTGPTMLTLPDGQNVAASGVTLDSRRVAPGDLWVALPGTRVHGARFARQAVDAGAVAILTDAEGAEQIRAEGPLTAGDGAEVAVAVSPDPRRDMAVFASRVHQDPSTTVQMFGLTGTNGKTTTVHLMAALLRQVGLRVGTIGTLGFELDGVRIDQPTSTVTTPESPDLQAMLAQMRDRGAEAVAMEVSSHALALNRVDGIEFAGAGFTNLNREHLDFHGTMEEYFEAKARLFTPHFTHNAVVHMDDPWAAQLIERARANGLRLRTVGRSEQADYRILPSAPDEFSLQHPGGTLTVPMRLPGMFNRTNAAIAMALVDGQVVAGQLVAPEAVAPALATVDVPGRMQPVPLGDRAPEAYVDFAHTPESVAAVLSAFTEQRQAGRRVVVVVGCGGDRDRSKREPMGAAAAQGADVTIITDDNPRTEDPAAIRAAALHGARSVNPDALDVGGRRAAIAEGLRRAGSDGIVVVLGKGHEQGQIVGDEVIPFDDSTVLAESWAQIGTEEL</sequence>
<dbReference type="Pfam" id="PF02875">
    <property type="entry name" value="Mur_ligase_C"/>
    <property type="match status" value="1"/>
</dbReference>
<dbReference type="HAMAP" id="MF_00208">
    <property type="entry name" value="MurE"/>
    <property type="match status" value="1"/>
</dbReference>
<proteinExistence type="inferred from homology"/>
<dbReference type="GO" id="GO:0005524">
    <property type="term" value="F:ATP binding"/>
    <property type="evidence" value="ECO:0007669"/>
    <property type="project" value="UniProtKB-UniRule"/>
</dbReference>
<dbReference type="AlphaFoldDB" id="A0A542ZBJ7"/>
<dbReference type="SUPFAM" id="SSF53244">
    <property type="entry name" value="MurD-like peptide ligases, peptide-binding domain"/>
    <property type="match status" value="1"/>
</dbReference>
<evidence type="ECO:0000259" key="11">
    <source>
        <dbReference type="Pfam" id="PF08245"/>
    </source>
</evidence>
<feature type="binding site" evidence="7">
    <location>
        <position position="483"/>
    </location>
    <ligand>
        <name>meso-2,6-diaminopimelate</name>
        <dbReference type="ChEBI" id="CHEBI:57791"/>
    </ligand>
</feature>
<keyword evidence="7" id="KW-0547">Nucleotide-binding</keyword>
<protein>
    <recommendedName>
        <fullName evidence="7">UDP-N-acetylmuramoyl-L-alanyl-D-glutamate--2,6-diaminopimelate ligase</fullName>
        <ecNumber evidence="7">6.3.2.13</ecNumber>
    </recommendedName>
    <alternativeName>
        <fullName evidence="7">Meso-A2pm-adding enzyme</fullName>
    </alternativeName>
    <alternativeName>
        <fullName evidence="7">Meso-diaminopimelate-adding enzyme</fullName>
    </alternativeName>
    <alternativeName>
        <fullName evidence="7">UDP-MurNAc-L-Ala-D-Glu:meso-diaminopimelate ligase</fullName>
    </alternativeName>
    <alternativeName>
        <fullName evidence="7">UDP-MurNAc-tripeptide synthetase</fullName>
    </alternativeName>
    <alternativeName>
        <fullName evidence="7">UDP-N-acetylmuramyl-tripeptide synthetase</fullName>
    </alternativeName>
</protein>
<comment type="function">
    <text evidence="7">Catalyzes the addition of meso-diaminopimelic acid to the nucleotide precursor UDP-N-acetylmuramoyl-L-alanyl-D-glutamate (UMAG) in the biosynthesis of bacterial cell-wall peptidoglycan.</text>
</comment>
<dbReference type="NCBIfam" id="NF001126">
    <property type="entry name" value="PRK00139.1-4"/>
    <property type="match status" value="1"/>
</dbReference>
<feature type="binding site" evidence="7">
    <location>
        <position position="403"/>
    </location>
    <ligand>
        <name>meso-2,6-diaminopimelate</name>
        <dbReference type="ChEBI" id="CHEBI:57791"/>
    </ligand>
</feature>
<dbReference type="Pfam" id="PF08245">
    <property type="entry name" value="Mur_ligase_M"/>
    <property type="match status" value="1"/>
</dbReference>
<reference evidence="12 13" key="1">
    <citation type="submission" date="2019-06" db="EMBL/GenBank/DDBJ databases">
        <title>Sequencing the genomes of 1000 actinobacteria strains.</title>
        <authorList>
            <person name="Klenk H.-P."/>
        </authorList>
    </citation>
    <scope>NUCLEOTIDE SEQUENCE [LARGE SCALE GENOMIC DNA]</scope>
    <source>
        <strain evidence="12 13">DSM 8251</strain>
    </source>
</reference>
<dbReference type="InterPro" id="IPR005761">
    <property type="entry name" value="UDP-N-AcMur-Glu-dNH2Pim_ligase"/>
</dbReference>
<feature type="binding site" evidence="7">
    <location>
        <begin position="427"/>
        <end position="430"/>
    </location>
    <ligand>
        <name>meso-2,6-diaminopimelate</name>
        <dbReference type="ChEBI" id="CHEBI:57791"/>
    </ligand>
</feature>
<dbReference type="EMBL" id="VFOR01000002">
    <property type="protein sequence ID" value="TQL57706.1"/>
    <property type="molecule type" value="Genomic_DNA"/>
</dbReference>
<dbReference type="GO" id="GO:0000287">
    <property type="term" value="F:magnesium ion binding"/>
    <property type="evidence" value="ECO:0007669"/>
    <property type="project" value="UniProtKB-UniRule"/>
</dbReference>
<comment type="caution">
    <text evidence="12">The sequence shown here is derived from an EMBL/GenBank/DDBJ whole genome shotgun (WGS) entry which is preliminary data.</text>
</comment>
<keyword evidence="13" id="KW-1185">Reference proteome</keyword>
<dbReference type="GO" id="GO:0051301">
    <property type="term" value="P:cell division"/>
    <property type="evidence" value="ECO:0007669"/>
    <property type="project" value="UniProtKB-KW"/>
</dbReference>
<keyword evidence="7" id="KW-0963">Cytoplasm</keyword>
<feature type="binding site" evidence="7">
    <location>
        <position position="479"/>
    </location>
    <ligand>
        <name>meso-2,6-diaminopimelate</name>
        <dbReference type="ChEBI" id="CHEBI:57791"/>
    </ligand>
</feature>
<feature type="binding site" evidence="7">
    <location>
        <begin position="126"/>
        <end position="132"/>
    </location>
    <ligand>
        <name>ATP</name>
        <dbReference type="ChEBI" id="CHEBI:30616"/>
    </ligand>
</feature>
<feature type="binding site" evidence="7">
    <location>
        <position position="34"/>
    </location>
    <ligand>
        <name>UDP-N-acetyl-alpha-D-muramoyl-L-alanyl-D-glutamate</name>
        <dbReference type="ChEBI" id="CHEBI:83900"/>
    </ligand>
</feature>
<dbReference type="InterPro" id="IPR004101">
    <property type="entry name" value="Mur_ligase_C"/>
</dbReference>
<evidence type="ECO:0000313" key="12">
    <source>
        <dbReference type="EMBL" id="TQL57706.1"/>
    </source>
</evidence>